<evidence type="ECO:0000313" key="2">
    <source>
        <dbReference type="Proteomes" id="UP000004995"/>
    </source>
</evidence>
<reference evidence="2" key="1">
    <citation type="journal article" date="2012" name="Nat. Biotechnol.">
        <title>Reference genome sequence of the model plant Setaria.</title>
        <authorList>
            <person name="Bennetzen J.L."/>
            <person name="Schmutz J."/>
            <person name="Wang H."/>
            <person name="Percifield R."/>
            <person name="Hawkins J."/>
            <person name="Pontaroli A.C."/>
            <person name="Estep M."/>
            <person name="Feng L."/>
            <person name="Vaughn J.N."/>
            <person name="Grimwood J."/>
            <person name="Jenkins J."/>
            <person name="Barry K."/>
            <person name="Lindquist E."/>
            <person name="Hellsten U."/>
            <person name="Deshpande S."/>
            <person name="Wang X."/>
            <person name="Wu X."/>
            <person name="Mitros T."/>
            <person name="Triplett J."/>
            <person name="Yang X."/>
            <person name="Ye C.Y."/>
            <person name="Mauro-Herrera M."/>
            <person name="Wang L."/>
            <person name="Li P."/>
            <person name="Sharma M."/>
            <person name="Sharma R."/>
            <person name="Ronald P.C."/>
            <person name="Panaud O."/>
            <person name="Kellogg E.A."/>
            <person name="Brutnell T.P."/>
            <person name="Doust A.N."/>
            <person name="Tuskan G.A."/>
            <person name="Rokhsar D."/>
            <person name="Devos K.M."/>
        </authorList>
    </citation>
    <scope>NUCLEOTIDE SEQUENCE [LARGE SCALE GENOMIC DNA]</scope>
    <source>
        <strain evidence="2">cv. Yugu1</strain>
    </source>
</reference>
<dbReference type="InParanoid" id="K3Z1H5"/>
<reference evidence="1" key="2">
    <citation type="submission" date="2018-08" db="UniProtKB">
        <authorList>
            <consortium name="EnsemblPlants"/>
        </authorList>
    </citation>
    <scope>IDENTIFICATION</scope>
    <source>
        <strain evidence="1">Yugu1</strain>
    </source>
</reference>
<dbReference type="Proteomes" id="UP000004995">
    <property type="component" value="Unassembled WGS sequence"/>
</dbReference>
<dbReference type="HOGENOM" id="CLU_2908352_0_0_1"/>
<accession>K3Z1H5</accession>
<organism evidence="1 2">
    <name type="scientific">Setaria italica</name>
    <name type="common">Foxtail millet</name>
    <name type="synonym">Panicum italicum</name>
    <dbReference type="NCBI Taxonomy" id="4555"/>
    <lineage>
        <taxon>Eukaryota</taxon>
        <taxon>Viridiplantae</taxon>
        <taxon>Streptophyta</taxon>
        <taxon>Embryophyta</taxon>
        <taxon>Tracheophyta</taxon>
        <taxon>Spermatophyta</taxon>
        <taxon>Magnoliopsida</taxon>
        <taxon>Liliopsida</taxon>
        <taxon>Poales</taxon>
        <taxon>Poaceae</taxon>
        <taxon>PACMAD clade</taxon>
        <taxon>Panicoideae</taxon>
        <taxon>Panicodae</taxon>
        <taxon>Paniceae</taxon>
        <taxon>Cenchrinae</taxon>
        <taxon>Setaria</taxon>
    </lineage>
</organism>
<dbReference type="Gramene" id="KQL29487">
    <property type="protein sequence ID" value="KQL29487"/>
    <property type="gene ID" value="SETIT_020393mg"/>
</dbReference>
<dbReference type="EnsemblPlants" id="KQL29487">
    <property type="protein sequence ID" value="KQL29487"/>
    <property type="gene ID" value="SETIT_020393mg"/>
</dbReference>
<sequence length="62" mass="7192">MVWMKRQCCHLSLRQFLSGSLLMSTVRPMMTLLRSYAVSRSLRSVTGILSPTLRRCMILMRS</sequence>
<protein>
    <submittedName>
        <fullName evidence="1">Uncharacterized protein</fullName>
    </submittedName>
</protein>
<name>K3Z1H5_SETIT</name>
<proteinExistence type="predicted"/>
<dbReference type="EMBL" id="AGNK02000264">
    <property type="status" value="NOT_ANNOTATED_CDS"/>
    <property type="molecule type" value="Genomic_DNA"/>
</dbReference>
<dbReference type="AlphaFoldDB" id="K3Z1H5"/>
<keyword evidence="2" id="KW-1185">Reference proteome</keyword>
<evidence type="ECO:0000313" key="1">
    <source>
        <dbReference type="EnsemblPlants" id="KQL29487"/>
    </source>
</evidence>